<evidence type="ECO:0000256" key="13">
    <source>
        <dbReference type="ARBA" id="ARBA00023152"/>
    </source>
</evidence>
<evidence type="ECO:0000256" key="3">
    <source>
        <dbReference type="ARBA" id="ARBA00004679"/>
    </source>
</evidence>
<comment type="subunit">
    <text evidence="4">Heterooctamer of 4 alpha and 4 beta chains.</text>
</comment>
<keyword evidence="13 15" id="KW-0324">Glycolysis</keyword>
<dbReference type="RefSeq" id="XP_020049908.1">
    <property type="nucleotide sequence ID" value="XM_020192276.1"/>
</dbReference>
<feature type="binding site" description="in other chain" evidence="15">
    <location>
        <position position="677"/>
    </location>
    <ligand>
        <name>beta-D-fructose 2,6-bisphosphate</name>
        <dbReference type="ChEBI" id="CHEBI:58579"/>
        <note>allosteric activator; ligand shared between dimeric partners</note>
    </ligand>
</feature>
<dbReference type="GO" id="GO:0042802">
    <property type="term" value="F:identical protein binding"/>
    <property type="evidence" value="ECO:0007669"/>
    <property type="project" value="TreeGrafter"/>
</dbReference>
<dbReference type="GO" id="GO:0005945">
    <property type="term" value="C:6-phosphofructokinase complex"/>
    <property type="evidence" value="ECO:0007669"/>
    <property type="project" value="EnsemblFungi"/>
</dbReference>
<dbReference type="GO" id="GO:0030388">
    <property type="term" value="P:fructose 1,6-bisphosphate metabolic process"/>
    <property type="evidence" value="ECO:0007669"/>
    <property type="project" value="TreeGrafter"/>
</dbReference>
<dbReference type="GO" id="GO:0048029">
    <property type="term" value="F:monosaccharide binding"/>
    <property type="evidence" value="ECO:0007669"/>
    <property type="project" value="TreeGrafter"/>
</dbReference>
<dbReference type="InterPro" id="IPR022953">
    <property type="entry name" value="ATP_PFK"/>
</dbReference>
<dbReference type="FunCoup" id="A0A1D2VPR3">
    <property type="interactions" value="887"/>
</dbReference>
<evidence type="ECO:0000313" key="19">
    <source>
        <dbReference type="EMBL" id="ODV63601.1"/>
    </source>
</evidence>
<evidence type="ECO:0000256" key="11">
    <source>
        <dbReference type="ARBA" id="ARBA00022840"/>
    </source>
</evidence>
<feature type="binding site" description="in other chain" evidence="15">
    <location>
        <begin position="734"/>
        <end position="738"/>
    </location>
    <ligand>
        <name>beta-D-fructose 2,6-bisphosphate</name>
        <dbReference type="ChEBI" id="CHEBI:58579"/>
        <note>allosteric activator; ligand shared between dimeric partners</note>
    </ligand>
</feature>
<comment type="function">
    <text evidence="15">Catalyzes the phosphorylation of D-fructose 6-phosphate to fructose 1,6-bisphosphate by ATP, the first committing step of glycolysis.</text>
</comment>
<evidence type="ECO:0000313" key="20">
    <source>
        <dbReference type="Proteomes" id="UP000095038"/>
    </source>
</evidence>
<feature type="region of interest" description="N-terminal catalytic PFK domain 1" evidence="15">
    <location>
        <begin position="1"/>
        <end position="592"/>
    </location>
</feature>
<feature type="domain" description="Phosphofructokinase" evidence="17">
    <location>
        <begin position="219"/>
        <end position="526"/>
    </location>
</feature>
<evidence type="ECO:0000256" key="6">
    <source>
        <dbReference type="ARBA" id="ARBA00022533"/>
    </source>
</evidence>
<feature type="binding site" description="in other chain" evidence="15">
    <location>
        <position position="966"/>
    </location>
    <ligand>
        <name>beta-D-fructose 2,6-bisphosphate</name>
        <dbReference type="ChEBI" id="CHEBI:58579"/>
        <note>allosteric activator; ligand shared between dimeric partners</note>
    </ligand>
</feature>
<keyword evidence="9 15" id="KW-0547">Nucleotide-binding</keyword>
<evidence type="ECO:0000256" key="16">
    <source>
        <dbReference type="PIRNR" id="PIRNR000533"/>
    </source>
</evidence>
<dbReference type="InterPro" id="IPR000023">
    <property type="entry name" value="Phosphofructokinase_dom"/>
</dbReference>
<feature type="binding site" evidence="15">
    <location>
        <begin position="290"/>
        <end position="291"/>
    </location>
    <ligand>
        <name>ATP</name>
        <dbReference type="ChEBI" id="CHEBI:30616"/>
    </ligand>
</feature>
<comment type="catalytic activity">
    <reaction evidence="14 15 16">
        <text>beta-D-fructose 6-phosphate + ATP = beta-D-fructose 1,6-bisphosphate + ADP + H(+)</text>
        <dbReference type="Rhea" id="RHEA:16109"/>
        <dbReference type="ChEBI" id="CHEBI:15378"/>
        <dbReference type="ChEBI" id="CHEBI:30616"/>
        <dbReference type="ChEBI" id="CHEBI:32966"/>
        <dbReference type="ChEBI" id="CHEBI:57634"/>
        <dbReference type="ChEBI" id="CHEBI:456216"/>
        <dbReference type="EC" id="2.7.1.11"/>
    </reaction>
</comment>
<dbReference type="Gene3D" id="3.40.50.450">
    <property type="match status" value="2"/>
</dbReference>
<name>A0A1D2VPR3_9ASCO</name>
<feature type="domain" description="Phosphofructokinase N-terminal" evidence="18">
    <location>
        <begin position="9"/>
        <end position="83"/>
    </location>
</feature>
<dbReference type="EC" id="2.7.1.11" evidence="15"/>
<feature type="region of interest" description="C-terminal regulatory PFK domain 2" evidence="15">
    <location>
        <begin position="607"/>
        <end position="1003"/>
    </location>
</feature>
<feature type="binding site" description="in other chain" evidence="15">
    <location>
        <begin position="410"/>
        <end position="412"/>
    </location>
    <ligand>
        <name>substrate</name>
        <note>ligand shared between dimeric partners</note>
    </ligand>
</feature>
<evidence type="ECO:0000256" key="15">
    <source>
        <dbReference type="HAMAP-Rule" id="MF_03184"/>
    </source>
</evidence>
<feature type="binding site" description="in other chain" evidence="15">
    <location>
        <begin position="779"/>
        <end position="781"/>
    </location>
    <ligand>
        <name>beta-D-fructose 2,6-bisphosphate</name>
        <dbReference type="ChEBI" id="CHEBI:58579"/>
        <note>allosteric activator; ligand shared between dimeric partners</note>
    </ligand>
</feature>
<keyword evidence="5 15" id="KW-0963">Cytoplasm</keyword>
<reference evidence="20" key="1">
    <citation type="submission" date="2016-05" db="EMBL/GenBank/DDBJ databases">
        <title>Comparative genomics of biotechnologically important yeasts.</title>
        <authorList>
            <consortium name="DOE Joint Genome Institute"/>
            <person name="Riley R."/>
            <person name="Haridas S."/>
            <person name="Wolfe K.H."/>
            <person name="Lopes M.R."/>
            <person name="Hittinger C.T."/>
            <person name="Goker M."/>
            <person name="Salamov A."/>
            <person name="Wisecaver J."/>
            <person name="Long T.M."/>
            <person name="Aerts A.L."/>
            <person name="Barry K."/>
            <person name="Choi C."/>
            <person name="Clum A."/>
            <person name="Coughlan A.Y."/>
            <person name="Deshpande S."/>
            <person name="Douglass A.P."/>
            <person name="Hanson S.J."/>
            <person name="Klenk H.-P."/>
            <person name="Labutti K."/>
            <person name="Lapidus A."/>
            <person name="Lindquist E."/>
            <person name="Lipzen A."/>
            <person name="Meier-Kolthoff J.P."/>
            <person name="Ohm R.A."/>
            <person name="Otillar R.P."/>
            <person name="Pangilinan J."/>
            <person name="Peng Y."/>
            <person name="Rokas A."/>
            <person name="Rosa C.A."/>
            <person name="Scheuner C."/>
            <person name="Sibirny A.A."/>
            <person name="Slot J.C."/>
            <person name="Stielow J.B."/>
            <person name="Sun H."/>
            <person name="Kurtzman C.P."/>
            <person name="Blackwell M."/>
            <person name="Grigoriev I.V."/>
            <person name="Jeffries T.W."/>
        </authorList>
    </citation>
    <scope>NUCLEOTIDE SEQUENCE [LARGE SCALE GENOMIC DNA]</scope>
    <source>
        <strain evidence="20">DSM 1968</strain>
    </source>
</reference>
<dbReference type="InterPro" id="IPR040712">
    <property type="entry name" value="Pfk_N"/>
</dbReference>
<dbReference type="PANTHER" id="PTHR13697:SF57">
    <property type="entry name" value="ATP-DEPENDENT 6-PHOSPHOFRUCTOKINASE SUBUNIT ALPHA"/>
    <property type="match status" value="1"/>
</dbReference>
<keyword evidence="7 15" id="KW-0808">Transferase</keyword>
<keyword evidence="11 15" id="KW-0067">ATP-binding</keyword>
<dbReference type="GO" id="GO:0070095">
    <property type="term" value="F:fructose-6-phosphate binding"/>
    <property type="evidence" value="ECO:0007669"/>
    <property type="project" value="TreeGrafter"/>
</dbReference>
<feature type="binding site" evidence="15">
    <location>
        <position position="772"/>
    </location>
    <ligand>
        <name>beta-D-fructose 2,6-bisphosphate</name>
        <dbReference type="ChEBI" id="CHEBI:58579"/>
        <note>allosteric activator; ligand shared between dimeric partners</note>
    </ligand>
</feature>
<feature type="binding site" description="in other chain" evidence="15">
    <location>
        <position position="839"/>
    </location>
    <ligand>
        <name>beta-D-fructose 2,6-bisphosphate</name>
        <dbReference type="ChEBI" id="CHEBI:58579"/>
        <note>allosteric activator; ligand shared between dimeric partners</note>
    </ligand>
</feature>
<evidence type="ECO:0000259" key="18">
    <source>
        <dbReference type="Pfam" id="PF18468"/>
    </source>
</evidence>
<dbReference type="Pfam" id="PF00365">
    <property type="entry name" value="PFK"/>
    <property type="match status" value="2"/>
</dbReference>
<dbReference type="FunFam" id="3.40.50.460:FF:000008">
    <property type="entry name" value="ATP-dependent 6-phosphofructokinase"/>
    <property type="match status" value="1"/>
</dbReference>
<comment type="activity regulation">
    <text evidence="15">Allosterically activated by ADP, AMP, or fructose 2,6-bisphosphate, and allosterically inhibited by ATP or citrate.</text>
</comment>
<dbReference type="InterPro" id="IPR009161">
    <property type="entry name" value="6-Pfructokinase_euk"/>
</dbReference>
<proteinExistence type="inferred from homology"/>
<feature type="binding site" evidence="15">
    <location>
        <position position="321"/>
    </location>
    <ligand>
        <name>Mg(2+)</name>
        <dbReference type="ChEBI" id="CHEBI:18420"/>
        <note>catalytic</note>
    </ligand>
</feature>
<dbReference type="STRING" id="1344418.A0A1D2VPR3"/>
<feature type="binding site" description="in other chain" evidence="15">
    <location>
        <begin position="366"/>
        <end position="368"/>
    </location>
    <ligand>
        <name>substrate</name>
        <note>ligand shared between dimeric partners</note>
    </ligand>
</feature>
<dbReference type="GO" id="GO:0016208">
    <property type="term" value="F:AMP binding"/>
    <property type="evidence" value="ECO:0007669"/>
    <property type="project" value="TreeGrafter"/>
</dbReference>
<feature type="binding site" description="in other chain" evidence="15">
    <location>
        <begin position="871"/>
        <end position="874"/>
    </location>
    <ligand>
        <name>beta-D-fructose 2,6-bisphosphate</name>
        <dbReference type="ChEBI" id="CHEBI:58579"/>
        <note>allosteric activator; ligand shared between dimeric partners</note>
    </ligand>
</feature>
<feature type="binding site" evidence="15">
    <location>
        <begin position="320"/>
        <end position="323"/>
    </location>
    <ligand>
        <name>ATP</name>
        <dbReference type="ChEBI" id="CHEBI:30616"/>
    </ligand>
</feature>
<dbReference type="HAMAP" id="MF_03184">
    <property type="entry name" value="Phosphofructokinase_I_E"/>
    <property type="match status" value="1"/>
</dbReference>
<evidence type="ECO:0000256" key="4">
    <source>
        <dbReference type="ARBA" id="ARBA00011412"/>
    </source>
</evidence>
<evidence type="ECO:0000256" key="12">
    <source>
        <dbReference type="ARBA" id="ARBA00022842"/>
    </source>
</evidence>
<dbReference type="GO" id="GO:0005524">
    <property type="term" value="F:ATP binding"/>
    <property type="evidence" value="ECO:0007669"/>
    <property type="project" value="UniProtKB-KW"/>
</dbReference>
<evidence type="ECO:0000256" key="10">
    <source>
        <dbReference type="ARBA" id="ARBA00022777"/>
    </source>
</evidence>
<dbReference type="PIRSF" id="PIRSF000533">
    <property type="entry name" value="ATP_PFK_euk"/>
    <property type="match status" value="1"/>
</dbReference>
<organism evidence="19 20">
    <name type="scientific">Ascoidea rubescens DSM 1968</name>
    <dbReference type="NCBI Taxonomy" id="1344418"/>
    <lineage>
        <taxon>Eukaryota</taxon>
        <taxon>Fungi</taxon>
        <taxon>Dikarya</taxon>
        <taxon>Ascomycota</taxon>
        <taxon>Saccharomycotina</taxon>
        <taxon>Saccharomycetes</taxon>
        <taxon>Ascoideaceae</taxon>
        <taxon>Ascoidea</taxon>
    </lineage>
</organism>
<dbReference type="Pfam" id="PF18468">
    <property type="entry name" value="Pfk_N"/>
    <property type="match status" value="1"/>
</dbReference>
<dbReference type="GO" id="GO:0061621">
    <property type="term" value="P:canonical glycolysis"/>
    <property type="evidence" value="ECO:0007669"/>
    <property type="project" value="TreeGrafter"/>
</dbReference>
<dbReference type="GO" id="GO:0051453">
    <property type="term" value="P:regulation of intracellular pH"/>
    <property type="evidence" value="ECO:0007669"/>
    <property type="project" value="EnsemblFungi"/>
</dbReference>
<comment type="subcellular location">
    <subcellularLocation>
        <location evidence="2 15">Cytoplasm</location>
    </subcellularLocation>
</comment>
<dbReference type="InParanoid" id="A0A1D2VPR3"/>
<keyword evidence="6 15" id="KW-0021">Allosteric enzyme</keyword>
<dbReference type="Gene3D" id="3.40.50.460">
    <property type="entry name" value="Phosphofructokinase domain"/>
    <property type="match status" value="2"/>
</dbReference>
<dbReference type="GO" id="GO:0006002">
    <property type="term" value="P:fructose 6-phosphate metabolic process"/>
    <property type="evidence" value="ECO:0007669"/>
    <property type="project" value="EnsemblFungi"/>
</dbReference>
<sequence>MTVSLLTDLSYVSLTTSSLDRYEKTIQFYRSIGYQIARNFTKDPANSSLTNDSIHSNKIGISNDSFKESWLECFSSSTNSSGSAIKIRLSATSANLKVSTNQISITDSSGSNAVIDAPKSIFLNINDVSLEKIKKTLIDQKSPIDTNFNDYEKTLSIFKNLSFKTTDPLNNSVFFSLVNFNDNNHNNIYNDSKAFSSSFKSHSSLTLTTHLAFSRKKKKIAIMTSGGDSQGMNAVVRSVVRTGIFYNCDVYAIYEGYEGLVNGNNSIKKMSWNDVRGFISFGGTLIGTARSNAFRTPEGRLKACYNMIINGIDALIVCGGDGSLTGADLFRHEWPSLCDKLIKQKRLSIDQVNPFRNLTIVGLVGSIDNDMSSTDSTIGAYSSLERICEMVDYIDATATSHSRAFVVEVMGRHCGWLALMAGIATGADFIFIPERPPNSKTWKDDLKEICLRHRQKGRRKTTVIVAEGAIDNQLNPISADEVKDALVELGLDTRITTLGHVQRGGSPVAFDRMLATFQGVEAVKAVLDSTPSTPSPMIGILENQIIRKPLVESVRLTKSVATAIENKEFDKAMSLRDTEFGESYNSFLATSIHDDGSTLLPENKRLNFAVIHVGAPTAGINPATRAITLFSLSRGHKVFAIQNGFKGLIRHGSIRELNWLDVDEWHNLGGSVIGTNRSLPSEDFGTVAYYLQKYKIDGFIIIGGFEAFESLHLLYNSRNQYPIFNIPMLVIPSTISNNVPGSEYSLGNDTCLNSLITYCDAIKQSASASRRRVFVVEVQGGYCGYVASYAGLVTGALAVYLPEKDVNLRSIQEDIDLLKANYKRDRGENRAGKILIRNEKCSKIFTTDLITDIIMESAHGSFESRCAIPGHVQQGKTPSSMDRVYATRFAVRAVKYIEAWNEKINKTEGFLGDDTDPNLRFQYVHGVKKPIIDDLDESASVIGTKGSELKFTPISEILPEVDFERRTHKNVWWEKFNEIGDTLSGRAMLRREEDDDDDDVEDY</sequence>
<feature type="region of interest" description="Interdomain linker" evidence="15">
    <location>
        <begin position="593"/>
        <end position="606"/>
    </location>
</feature>
<feature type="binding site" evidence="15">
    <location>
        <position position="494"/>
    </location>
    <ligand>
        <name>substrate</name>
        <note>ligand shared between dimeric partners</note>
    </ligand>
</feature>
<dbReference type="OrthoDB" id="537915at2759"/>
<feature type="active site" description="Proton acceptor" evidence="15">
    <location>
        <position position="368"/>
    </location>
</feature>
<comment type="similarity">
    <text evidence="15">Belongs to the phosphofructokinase type A (PFKA) family. ATP-dependent PFK group I subfamily. Eukaryotic two domain clade 'E' sub-subfamily.</text>
</comment>
<dbReference type="Gene3D" id="3.10.180.90">
    <property type="match status" value="1"/>
</dbReference>
<dbReference type="SUPFAM" id="SSF53784">
    <property type="entry name" value="Phosphofructokinase"/>
    <property type="match status" value="2"/>
</dbReference>
<keyword evidence="8 15" id="KW-0479">Metal-binding</keyword>
<comment type="cofactor">
    <cofactor evidence="1 15">
        <name>Mg(2+)</name>
        <dbReference type="ChEBI" id="CHEBI:18420"/>
    </cofactor>
</comment>
<dbReference type="InterPro" id="IPR015912">
    <property type="entry name" value="Phosphofructokinase_CS"/>
</dbReference>
<feature type="binding site" evidence="15">
    <location>
        <position position="865"/>
    </location>
    <ligand>
        <name>beta-D-fructose 2,6-bisphosphate</name>
        <dbReference type="ChEBI" id="CHEBI:58579"/>
        <note>allosteric activator; ligand shared between dimeric partners</note>
    </ligand>
</feature>
<dbReference type="GO" id="GO:0003872">
    <property type="term" value="F:6-phosphofructokinase activity"/>
    <property type="evidence" value="ECO:0007669"/>
    <property type="project" value="UniProtKB-UniRule"/>
</dbReference>
<evidence type="ECO:0000256" key="9">
    <source>
        <dbReference type="ARBA" id="ARBA00022741"/>
    </source>
</evidence>
<dbReference type="EMBL" id="KV454475">
    <property type="protein sequence ID" value="ODV63601.1"/>
    <property type="molecule type" value="Genomic_DNA"/>
</dbReference>
<dbReference type="InterPro" id="IPR035966">
    <property type="entry name" value="PKF_sf"/>
</dbReference>
<feature type="domain" description="Phosphofructokinase" evidence="17">
    <location>
        <begin position="608"/>
        <end position="896"/>
    </location>
</feature>
<feature type="binding site" description="in other chain" evidence="15">
    <location>
        <begin position="500"/>
        <end position="503"/>
    </location>
    <ligand>
        <name>substrate</name>
        <note>ligand shared between dimeric partners</note>
    </ligand>
</feature>
<comment type="similarity">
    <text evidence="16">Belongs to the phosphofructokinase type A (PFKA) family. ATP-dependent PFK group I subfamily. Eukaryotic two domain clade "E" sub-subfamily.</text>
</comment>
<dbReference type="NCBIfam" id="TIGR02478">
    <property type="entry name" value="6PF1K_euk"/>
    <property type="match status" value="1"/>
</dbReference>
<protein>
    <recommendedName>
        <fullName evidence="15">ATP-dependent 6-phosphofructokinase</fullName>
        <shortName evidence="15">ATP-PFK</shortName>
        <shortName evidence="15">Phosphofructokinase</shortName>
        <ecNumber evidence="15">2.7.1.11</ecNumber>
    </recommendedName>
    <alternativeName>
        <fullName evidence="15">Phosphohexokinase</fullName>
    </alternativeName>
</protein>
<dbReference type="Proteomes" id="UP000095038">
    <property type="component" value="Unassembled WGS sequence"/>
</dbReference>
<gene>
    <name evidence="19" type="ORF">ASCRUDRAFT_73414</name>
</gene>
<comment type="subunit">
    <text evidence="15">Homotetramer.</text>
</comment>
<accession>A0A1D2VPR3</accession>
<keyword evidence="20" id="KW-1185">Reference proteome</keyword>
<evidence type="ECO:0000256" key="2">
    <source>
        <dbReference type="ARBA" id="ARBA00004496"/>
    </source>
</evidence>
<feature type="binding site" description="in other chain" evidence="15">
    <location>
        <position position="467"/>
    </location>
    <ligand>
        <name>substrate</name>
        <note>ligand shared between dimeric partners</note>
    </ligand>
</feature>
<dbReference type="GO" id="GO:0046872">
    <property type="term" value="F:metal ion binding"/>
    <property type="evidence" value="ECO:0007669"/>
    <property type="project" value="UniProtKB-KW"/>
</dbReference>
<evidence type="ECO:0000256" key="5">
    <source>
        <dbReference type="ARBA" id="ARBA00022490"/>
    </source>
</evidence>
<evidence type="ECO:0000256" key="1">
    <source>
        <dbReference type="ARBA" id="ARBA00001946"/>
    </source>
</evidence>
<evidence type="ECO:0000256" key="7">
    <source>
        <dbReference type="ARBA" id="ARBA00022679"/>
    </source>
</evidence>
<dbReference type="AlphaFoldDB" id="A0A1D2VPR3"/>
<dbReference type="GeneID" id="30965912"/>
<evidence type="ECO:0000259" key="17">
    <source>
        <dbReference type="Pfam" id="PF00365"/>
    </source>
</evidence>
<comment type="pathway">
    <text evidence="3 15 16">Carbohydrate degradation; glycolysis; D-glyceraldehyde 3-phosphate and glycerone phosphate from D-glucose: step 3/4.</text>
</comment>
<dbReference type="GO" id="GO:0046961">
    <property type="term" value="F:proton-transporting ATPase activity, rotational mechanism"/>
    <property type="evidence" value="ECO:0007669"/>
    <property type="project" value="EnsemblFungi"/>
</dbReference>
<dbReference type="PRINTS" id="PR00476">
    <property type="entry name" value="PHFRCTKINASE"/>
</dbReference>
<keyword evidence="10 15" id="KW-0418">Kinase</keyword>
<dbReference type="UniPathway" id="UPA00109">
    <property type="reaction ID" value="UER00182"/>
</dbReference>
<feature type="binding site" evidence="15">
    <location>
        <position position="403"/>
    </location>
    <ligand>
        <name>substrate</name>
        <note>ligand shared between dimeric partners</note>
    </ligand>
</feature>
<evidence type="ECO:0000256" key="14">
    <source>
        <dbReference type="ARBA" id="ARBA00048070"/>
    </source>
</evidence>
<evidence type="ECO:0000256" key="8">
    <source>
        <dbReference type="ARBA" id="ARBA00022723"/>
    </source>
</evidence>
<keyword evidence="12 15" id="KW-0460">Magnesium</keyword>
<dbReference type="FunFam" id="3.40.50.460:FF:000007">
    <property type="entry name" value="ATP-dependent 6-phosphofructokinase"/>
    <property type="match status" value="1"/>
</dbReference>
<dbReference type="PANTHER" id="PTHR13697">
    <property type="entry name" value="PHOSPHOFRUCTOKINASE"/>
    <property type="match status" value="1"/>
</dbReference>
<feature type="binding site" evidence="15">
    <location>
        <position position="227"/>
    </location>
    <ligand>
        <name>ATP</name>
        <dbReference type="ChEBI" id="CHEBI:30616"/>
    </ligand>
</feature>
<dbReference type="PROSITE" id="PS00433">
    <property type="entry name" value="PHOSPHOFRUCTOKINASE"/>
    <property type="match status" value="1"/>
</dbReference>
<dbReference type="GO" id="GO:0005739">
    <property type="term" value="C:mitochondrion"/>
    <property type="evidence" value="ECO:0007669"/>
    <property type="project" value="EnsemblFungi"/>
</dbReference>